<reference evidence="1 2" key="1">
    <citation type="submission" date="2019-10" db="EMBL/GenBank/DDBJ databases">
        <title>Genomic and transcriptomic insights into the perfect genentic adaptation of a filamentous nitrogen-fixing cyanobacterium to rice fields.</title>
        <authorList>
            <person name="Chen Z."/>
        </authorList>
    </citation>
    <scope>NUCLEOTIDE SEQUENCE [LARGE SCALE GENOMIC DNA]</scope>
    <source>
        <strain evidence="1">CCNUC1</strain>
    </source>
</reference>
<organism evidence="1 2">
    <name type="scientific">Nostoc sphaeroides CCNUC1</name>
    <dbReference type="NCBI Taxonomy" id="2653204"/>
    <lineage>
        <taxon>Bacteria</taxon>
        <taxon>Bacillati</taxon>
        <taxon>Cyanobacteriota</taxon>
        <taxon>Cyanophyceae</taxon>
        <taxon>Nostocales</taxon>
        <taxon>Nostocaceae</taxon>
        <taxon>Nostoc</taxon>
    </lineage>
</organism>
<keyword evidence="2" id="KW-1185">Reference proteome</keyword>
<proteinExistence type="predicted"/>
<accession>A0A5P8WBF9</accession>
<sequence>MLTRFTVMENSLGAMRFCEVRQKKVRCLRRAQPSLKIKSKW</sequence>
<evidence type="ECO:0000313" key="1">
    <source>
        <dbReference type="EMBL" id="QFS49891.1"/>
    </source>
</evidence>
<dbReference type="AlphaFoldDB" id="A0A5P8WBF9"/>
<gene>
    <name evidence="1" type="ORF">GXM_07385</name>
</gene>
<dbReference type="KEGG" id="nsh:GXM_07385"/>
<name>A0A5P8WBF9_9NOSO</name>
<evidence type="ECO:0000313" key="2">
    <source>
        <dbReference type="Proteomes" id="UP000326678"/>
    </source>
</evidence>
<protein>
    <submittedName>
        <fullName evidence="1">Uncharacterized protein</fullName>
    </submittedName>
</protein>
<dbReference type="EMBL" id="CP045227">
    <property type="protein sequence ID" value="QFS49891.1"/>
    <property type="molecule type" value="Genomic_DNA"/>
</dbReference>
<dbReference type="Proteomes" id="UP000326678">
    <property type="component" value="Chromosome Gxm2"/>
</dbReference>